<dbReference type="PROSITE" id="PS51736">
    <property type="entry name" value="RECOMBINASES_3"/>
    <property type="match status" value="1"/>
</dbReference>
<dbReference type="HOGENOM" id="CLU_010686_18_2_9"/>
<evidence type="ECO:0000259" key="4">
    <source>
        <dbReference type="PROSITE" id="PS51737"/>
    </source>
</evidence>
<dbReference type="InterPro" id="IPR025827">
    <property type="entry name" value="Zn_ribbon_recom_dom"/>
</dbReference>
<dbReference type="STRING" id="1235802.C823_02507"/>
<feature type="domain" description="Recombinase" evidence="4">
    <location>
        <begin position="174"/>
        <end position="314"/>
    </location>
</feature>
<evidence type="ECO:0000259" key="3">
    <source>
        <dbReference type="PROSITE" id="PS51736"/>
    </source>
</evidence>
<keyword evidence="1" id="KW-0175">Coiled coil</keyword>
<dbReference type="Pfam" id="PF00239">
    <property type="entry name" value="Resolvase"/>
    <property type="match status" value="1"/>
</dbReference>
<keyword evidence="6" id="KW-1185">Reference proteome</keyword>
<dbReference type="Pfam" id="PF07508">
    <property type="entry name" value="Recombinase"/>
    <property type="match status" value="1"/>
</dbReference>
<evidence type="ECO:0008006" key="7">
    <source>
        <dbReference type="Google" id="ProtNLM"/>
    </source>
</evidence>
<dbReference type="Gene3D" id="3.40.50.1390">
    <property type="entry name" value="Resolvase, N-terminal catalytic domain"/>
    <property type="match status" value="1"/>
</dbReference>
<dbReference type="InterPro" id="IPR050639">
    <property type="entry name" value="SSR_resolvase"/>
</dbReference>
<dbReference type="AlphaFoldDB" id="N2AKN7"/>
<dbReference type="InterPro" id="IPR006119">
    <property type="entry name" value="Resolv_N"/>
</dbReference>
<sequence>MAGQFLAEYLRLSVEDGDVILNDAKAESDSISHQRELIARYVRDKGICPAAQPLEFVDDGYSGTNFDRPAVKEMLSMVREGKICCIIVKDISRFGRNYLEVGDYLEQIFPFMGVRFIAINDGYDSNDYIGTTGGIEIAFKSLLYDMYSKDLSEKMRSSLMVRRKRGDFIGPRAPFGYQFSDNKKFLAVDKTATEYVKRIFGLACEGCKTGEIAKILNKEKIPTPGNYKNREKPQYHIIDGEGYWNSSKVRKVLQNKVYLGMVVNGKMRVTEIGGSHFRQVVEEEQICVPDRHEAIITEQEFWQASKVLKNNGCQKGKKHVSGHESVLLGKLRCGHCGRSLIRLGHRKEPCFTCKKAMYEDSSECIREHVSEAKLEAAVLEDLNQKLEEWILEEGHRKREDSRTAPDGRQRKSPEEIHLSLSTKKRKRLSMELEQGRDAVKIEKQYLYEQYKRNQIGREAYIKKIEALREEERRLCEQLQRLQEESGKDAEECEIQQEETEQYEKLGSLAKDVVEQWIDNIYVYGESRIDIIYKGKINKSKKSIKNC</sequence>
<dbReference type="Gene3D" id="3.90.1750.20">
    <property type="entry name" value="Putative Large Serine Recombinase, Chain B, Domain 2"/>
    <property type="match status" value="1"/>
</dbReference>
<feature type="domain" description="Resolvase/invertase-type recombinase catalytic" evidence="3">
    <location>
        <begin position="5"/>
        <end position="166"/>
    </location>
</feature>
<dbReference type="PANTHER" id="PTHR30461:SF23">
    <property type="entry name" value="DNA RECOMBINASE-RELATED"/>
    <property type="match status" value="1"/>
</dbReference>
<dbReference type="SMART" id="SM00857">
    <property type="entry name" value="Resolvase"/>
    <property type="match status" value="1"/>
</dbReference>
<feature type="coiled-coil region" evidence="1">
    <location>
        <begin position="457"/>
        <end position="498"/>
    </location>
</feature>
<reference evidence="5 6" key="1">
    <citation type="journal article" date="2014" name="Genome Announc.">
        <title>Draft genome sequences of the altered schaedler flora, a defined bacterial community from gnotobiotic mice.</title>
        <authorList>
            <person name="Wannemuehler M.J."/>
            <person name="Overstreet A.M."/>
            <person name="Ward D.V."/>
            <person name="Phillips G.J."/>
        </authorList>
    </citation>
    <scope>NUCLEOTIDE SEQUENCE [LARGE SCALE GENOMIC DNA]</scope>
    <source>
        <strain evidence="5 6">ASF492</strain>
    </source>
</reference>
<dbReference type="GO" id="GO:0000150">
    <property type="term" value="F:DNA strand exchange activity"/>
    <property type="evidence" value="ECO:0007669"/>
    <property type="project" value="InterPro"/>
</dbReference>
<accession>N2AKN7</accession>
<evidence type="ECO:0000313" key="5">
    <source>
        <dbReference type="EMBL" id="EMZ27048.1"/>
    </source>
</evidence>
<proteinExistence type="predicted"/>
<name>N2AKN7_9FIRM</name>
<dbReference type="GO" id="GO:0003677">
    <property type="term" value="F:DNA binding"/>
    <property type="evidence" value="ECO:0007669"/>
    <property type="project" value="InterPro"/>
</dbReference>
<dbReference type="InterPro" id="IPR036162">
    <property type="entry name" value="Resolvase-like_N_sf"/>
</dbReference>
<gene>
    <name evidence="5" type="ORF">C823_02507</name>
</gene>
<dbReference type="EMBL" id="AQFT01000074">
    <property type="protein sequence ID" value="EMZ27048.1"/>
    <property type="molecule type" value="Genomic_DNA"/>
</dbReference>
<dbReference type="Proteomes" id="UP000012589">
    <property type="component" value="Unassembled WGS sequence"/>
</dbReference>
<organism evidence="5 6">
    <name type="scientific">Eubacterium plexicaudatum ASF492</name>
    <dbReference type="NCBI Taxonomy" id="1235802"/>
    <lineage>
        <taxon>Bacteria</taxon>
        <taxon>Bacillati</taxon>
        <taxon>Bacillota</taxon>
        <taxon>Clostridia</taxon>
        <taxon>Eubacteriales</taxon>
        <taxon>Eubacteriaceae</taxon>
        <taxon>Eubacterium</taxon>
    </lineage>
</organism>
<dbReference type="Pfam" id="PF13408">
    <property type="entry name" value="Zn_ribbon_recom"/>
    <property type="match status" value="1"/>
</dbReference>
<dbReference type="PROSITE" id="PS51737">
    <property type="entry name" value="RECOMBINASE_DNA_BIND"/>
    <property type="match status" value="1"/>
</dbReference>
<evidence type="ECO:0000313" key="6">
    <source>
        <dbReference type="Proteomes" id="UP000012589"/>
    </source>
</evidence>
<dbReference type="PATRIC" id="fig|1235802.3.peg.2651"/>
<dbReference type="InterPro" id="IPR038109">
    <property type="entry name" value="DNA_bind_recomb_sf"/>
</dbReference>
<protein>
    <recommendedName>
        <fullName evidence="7">Recombinase domain-containing protein</fullName>
    </recommendedName>
</protein>
<dbReference type="InterPro" id="IPR011109">
    <property type="entry name" value="DNA_bind_recombinase_dom"/>
</dbReference>
<comment type="caution">
    <text evidence="5">The sequence shown here is derived from an EMBL/GenBank/DDBJ whole genome shotgun (WGS) entry which is preliminary data.</text>
</comment>
<feature type="region of interest" description="Disordered" evidence="2">
    <location>
        <begin position="394"/>
        <end position="417"/>
    </location>
</feature>
<dbReference type="eggNOG" id="COG1961">
    <property type="taxonomic scope" value="Bacteria"/>
</dbReference>
<evidence type="ECO:0000256" key="2">
    <source>
        <dbReference type="SAM" id="MobiDB-lite"/>
    </source>
</evidence>
<dbReference type="SUPFAM" id="SSF53041">
    <property type="entry name" value="Resolvase-like"/>
    <property type="match status" value="1"/>
</dbReference>
<dbReference type="OrthoDB" id="1761478at2"/>
<dbReference type="PANTHER" id="PTHR30461">
    <property type="entry name" value="DNA-INVERTASE FROM LAMBDOID PROPHAGE"/>
    <property type="match status" value="1"/>
</dbReference>
<evidence type="ECO:0000256" key="1">
    <source>
        <dbReference type="SAM" id="Coils"/>
    </source>
</evidence>